<gene>
    <name evidence="1" type="ORF">GEV33_000194</name>
</gene>
<comment type="caution">
    <text evidence="1">The sequence shown here is derived from an EMBL/GenBank/DDBJ whole genome shotgun (WGS) entry which is preliminary data.</text>
</comment>
<reference evidence="1" key="2">
    <citation type="submission" date="2021-08" db="EMBL/GenBank/DDBJ databases">
        <authorList>
            <person name="Eriksson T."/>
        </authorList>
    </citation>
    <scope>NUCLEOTIDE SEQUENCE</scope>
    <source>
        <strain evidence="1">Stoneville</strain>
        <tissue evidence="1">Whole head</tissue>
    </source>
</reference>
<dbReference type="Proteomes" id="UP000719412">
    <property type="component" value="Unassembled WGS sequence"/>
</dbReference>
<dbReference type="EMBL" id="JABDTM020000858">
    <property type="protein sequence ID" value="KAH0822597.1"/>
    <property type="molecule type" value="Genomic_DNA"/>
</dbReference>
<organism evidence="1 2">
    <name type="scientific">Tenebrio molitor</name>
    <name type="common">Yellow mealworm beetle</name>
    <dbReference type="NCBI Taxonomy" id="7067"/>
    <lineage>
        <taxon>Eukaryota</taxon>
        <taxon>Metazoa</taxon>
        <taxon>Ecdysozoa</taxon>
        <taxon>Arthropoda</taxon>
        <taxon>Hexapoda</taxon>
        <taxon>Insecta</taxon>
        <taxon>Pterygota</taxon>
        <taxon>Neoptera</taxon>
        <taxon>Endopterygota</taxon>
        <taxon>Coleoptera</taxon>
        <taxon>Polyphaga</taxon>
        <taxon>Cucujiformia</taxon>
        <taxon>Tenebrionidae</taxon>
        <taxon>Tenebrio</taxon>
    </lineage>
</organism>
<reference evidence="1" key="1">
    <citation type="journal article" date="2020" name="J Insects Food Feed">
        <title>The yellow mealworm (Tenebrio molitor) genome: a resource for the emerging insects as food and feed industry.</title>
        <authorList>
            <person name="Eriksson T."/>
            <person name="Andere A."/>
            <person name="Kelstrup H."/>
            <person name="Emery V."/>
            <person name="Picard C."/>
        </authorList>
    </citation>
    <scope>NUCLEOTIDE SEQUENCE</scope>
    <source>
        <strain evidence="1">Stoneville</strain>
        <tissue evidence="1">Whole head</tissue>
    </source>
</reference>
<dbReference type="AlphaFoldDB" id="A0A8J6HYL0"/>
<evidence type="ECO:0000313" key="1">
    <source>
        <dbReference type="EMBL" id="KAH0822597.1"/>
    </source>
</evidence>
<proteinExistence type="predicted"/>
<protein>
    <submittedName>
        <fullName evidence="1">Uncharacterized protein</fullName>
    </submittedName>
</protein>
<keyword evidence="2" id="KW-1185">Reference proteome</keyword>
<evidence type="ECO:0000313" key="2">
    <source>
        <dbReference type="Proteomes" id="UP000719412"/>
    </source>
</evidence>
<sequence>MVNGVVGGAVVEVDRRESESKGCDVFYPFGWLPLMSTLAAFSRRCEVERRDGCIVRGRSHESRLRISLAGVCEVVQALVVDEAEGHAEPACAKWFRPCLLRDGGTCRTRC</sequence>
<name>A0A8J6HYL0_TENMO</name>
<accession>A0A8J6HYL0</accession>